<feature type="region of interest" description="Disordered" evidence="1">
    <location>
        <begin position="1"/>
        <end position="52"/>
    </location>
</feature>
<dbReference type="AlphaFoldDB" id="A0A1D8GAK5"/>
<organism evidence="2 3">
    <name type="scientific">Streptomyces rubrolavendulae</name>
    <dbReference type="NCBI Taxonomy" id="285473"/>
    <lineage>
        <taxon>Bacteria</taxon>
        <taxon>Bacillati</taxon>
        <taxon>Actinomycetota</taxon>
        <taxon>Actinomycetes</taxon>
        <taxon>Kitasatosporales</taxon>
        <taxon>Streptomycetaceae</taxon>
        <taxon>Streptomyces</taxon>
    </lineage>
</organism>
<feature type="region of interest" description="Disordered" evidence="1">
    <location>
        <begin position="128"/>
        <end position="148"/>
    </location>
</feature>
<dbReference type="PATRIC" id="fig|285473.5.peg.5663"/>
<sequence length="608" mass="61787">MTASDEGDPAVRGGGGPTASGDRDSDGDRDRDSDGDGGPSRPSGGAGGGITVHRCTVTVVRRGGWSWGPDPRGLVQQVVDTLPERLAAHFGPWLAGGGPDVEITEPVTVTVRPGPRPGALPTAADIQVGPVAPTEPPGGGTAAPVPPAEALAAPWQPPGAADLFAELAERGELDALLALLPDESLRTYARALRDAAPAAAARSAAEAARGARPDDGATPSADGTGDAGPGAPSGPPAAHPAAAGRAEPGRPGRADQDRPATRAPAPRGSATAARPATGEVRVWSALPFLLTGPLARVGYLDAVAPALAGARLADDAPLFAAALAYKVLKATGRGWRRDERDSEAAAAFAGLAPPVPEQALTRFADTARPALPVLDGVLALAVCRGHDPADPLLLTGAGGGLLLLDAQGVFPVAWTSGAAELLPHWRNSGRPAVLVCDGPLPPGTLGVLDAAAVPFLTGVRPLRGEPAVRLPWRTPLWTGAARPLADPALAAALPGHTARTADLVSALAERRAVPLARHAALERTAALAALLGLSTLAWTLWRDRETPDPLLALGRFADLEATVRHETGAVRVRVPLGRRHADLLRGGLLADVPDVPWLGGRPLTFTGG</sequence>
<dbReference type="RefSeq" id="WP_237282304.1">
    <property type="nucleotide sequence ID" value="NZ_CP017316.1"/>
</dbReference>
<evidence type="ECO:0000313" key="3">
    <source>
        <dbReference type="Proteomes" id="UP000095349"/>
    </source>
</evidence>
<feature type="compositionally biased region" description="Basic and acidic residues" evidence="1">
    <location>
        <begin position="21"/>
        <end position="34"/>
    </location>
</feature>
<feature type="region of interest" description="Disordered" evidence="1">
    <location>
        <begin position="203"/>
        <end position="275"/>
    </location>
</feature>
<gene>
    <name evidence="2" type="ORF">A4G23_05374</name>
</gene>
<accession>A0A1D8GAK5</accession>
<evidence type="ECO:0000256" key="1">
    <source>
        <dbReference type="SAM" id="MobiDB-lite"/>
    </source>
</evidence>
<evidence type="ECO:0000313" key="2">
    <source>
        <dbReference type="EMBL" id="AOT62476.1"/>
    </source>
</evidence>
<protein>
    <submittedName>
        <fullName evidence="2">Uncharacterized protein</fullName>
    </submittedName>
</protein>
<keyword evidence="3" id="KW-1185">Reference proteome</keyword>
<dbReference type="STRING" id="285473.A4G23_05374"/>
<reference evidence="2 3" key="1">
    <citation type="submission" date="2016-09" db="EMBL/GenBank/DDBJ databases">
        <title>Streptomyces rubrolavendulae MJM4426 Genome sequencing and assembly.</title>
        <authorList>
            <person name="Kim J.-G."/>
        </authorList>
    </citation>
    <scope>NUCLEOTIDE SEQUENCE [LARGE SCALE GENOMIC DNA]</scope>
    <source>
        <strain evidence="2 3">MJM4426</strain>
    </source>
</reference>
<dbReference type="Proteomes" id="UP000095349">
    <property type="component" value="Chromosome"/>
</dbReference>
<feature type="compositionally biased region" description="Basic and acidic residues" evidence="1">
    <location>
        <begin position="247"/>
        <end position="260"/>
    </location>
</feature>
<dbReference type="EMBL" id="CP017316">
    <property type="protein sequence ID" value="AOT62476.1"/>
    <property type="molecule type" value="Genomic_DNA"/>
</dbReference>
<dbReference type="KEGG" id="srn:A4G23_05374"/>
<proteinExistence type="predicted"/>
<name>A0A1D8GAK5_9ACTN</name>